<dbReference type="GO" id="GO:0005524">
    <property type="term" value="F:ATP binding"/>
    <property type="evidence" value="ECO:0007669"/>
    <property type="project" value="InterPro"/>
</dbReference>
<feature type="domain" description="ABC transporter" evidence="2">
    <location>
        <begin position="37"/>
        <end position="182"/>
    </location>
</feature>
<evidence type="ECO:0000256" key="1">
    <source>
        <dbReference type="SAM" id="MobiDB-lite"/>
    </source>
</evidence>
<dbReference type="InterPro" id="IPR027417">
    <property type="entry name" value="P-loop_NTPase"/>
</dbReference>
<dbReference type="KEGG" id="req:REQ_40980"/>
<feature type="region of interest" description="Disordered" evidence="1">
    <location>
        <begin position="213"/>
        <end position="237"/>
    </location>
</feature>
<evidence type="ECO:0000259" key="2">
    <source>
        <dbReference type="Pfam" id="PF00005"/>
    </source>
</evidence>
<name>A0A3S5YBZ2_RHOH1</name>
<dbReference type="SUPFAM" id="SSF52540">
    <property type="entry name" value="P-loop containing nucleoside triphosphate hydrolases"/>
    <property type="match status" value="1"/>
</dbReference>
<dbReference type="InterPro" id="IPR003439">
    <property type="entry name" value="ABC_transporter-like_ATP-bd"/>
</dbReference>
<proteinExistence type="predicted"/>
<sequence>MTSMDEHTGFSEPSGHALAVRADRLTRSGSLGPVFGPVDLRIPFGGLAVIQGFAGSGRTSLLLTLSGRMKPSSGTLRVLGRTAPAGIRAVSAIAGFQGIDNISESVTVRDLITEQIRWDATWYLLIRRAGQRELEQVCAPVFGDRPLPNLTDYVSDLGELDNLLLRIAVANTRTPPLLLVDDLEQVRDEYDRARLVEHLAMLGARQTVIASAVNPLPPGSPAHEFHPLTDATPEGQE</sequence>
<reference evidence="3" key="1">
    <citation type="journal article" date="2010" name="PLoS Genet.">
        <title>The genome of a pathogenic rhodococcus: cooptive virulence underpinned by key gene acquisitions.</title>
        <authorList>
            <person name="Letek M."/>
            <person name="Gonzalez P."/>
            <person name="Macarthur I."/>
            <person name="Rodriguez H."/>
            <person name="Freeman T.C."/>
            <person name="Valero-Rello A."/>
            <person name="Blanco M."/>
            <person name="Buckley T."/>
            <person name="Cherevach I."/>
            <person name="Fahey R."/>
            <person name="Hapeshi A."/>
            <person name="Holdstock J."/>
            <person name="Leadon D."/>
            <person name="Navas J."/>
            <person name="Ocampo A."/>
            <person name="Quail M.A."/>
            <person name="Sanders M."/>
            <person name="Scortti M.M."/>
            <person name="Prescott J.F."/>
            <person name="Fogarty U."/>
            <person name="Meijer W.G."/>
            <person name="Parkhill J."/>
            <person name="Bentley S.D."/>
            <person name="Vazquez-Boland J.A."/>
        </authorList>
    </citation>
    <scope>NUCLEOTIDE SEQUENCE [LARGE SCALE GENOMIC DNA]</scope>
    <source>
        <strain evidence="3 4">103S</strain>
    </source>
</reference>
<protein>
    <recommendedName>
        <fullName evidence="2">ABC transporter domain-containing protein</fullName>
    </recommendedName>
</protein>
<evidence type="ECO:0000313" key="3">
    <source>
        <dbReference type="EMBL" id="CBH50067.1"/>
    </source>
</evidence>
<dbReference type="Gene3D" id="3.40.50.300">
    <property type="entry name" value="P-loop containing nucleotide triphosphate hydrolases"/>
    <property type="match status" value="1"/>
</dbReference>
<evidence type="ECO:0000313" key="4">
    <source>
        <dbReference type="Proteomes" id="UP000006892"/>
    </source>
</evidence>
<gene>
    <name evidence="3" type="ordered locus">REQ_40980</name>
</gene>
<dbReference type="Proteomes" id="UP001154400">
    <property type="component" value="Chromosome"/>
</dbReference>
<accession>A0A3S5YBZ2</accession>
<dbReference type="Pfam" id="PF00005">
    <property type="entry name" value="ABC_tran"/>
    <property type="match status" value="1"/>
</dbReference>
<organism evidence="3">
    <name type="scientific">Rhodococcus hoagii (strain 103S)</name>
    <name type="common">Rhodococcus equi</name>
    <dbReference type="NCBI Taxonomy" id="685727"/>
    <lineage>
        <taxon>Bacteria</taxon>
        <taxon>Bacillati</taxon>
        <taxon>Actinomycetota</taxon>
        <taxon>Actinomycetes</taxon>
        <taxon>Mycobacteriales</taxon>
        <taxon>Nocardiaceae</taxon>
        <taxon>Prescottella</taxon>
    </lineage>
</organism>
<dbReference type="AlphaFoldDB" id="A0A3S5YBZ2"/>
<dbReference type="GO" id="GO:0016887">
    <property type="term" value="F:ATP hydrolysis activity"/>
    <property type="evidence" value="ECO:0007669"/>
    <property type="project" value="InterPro"/>
</dbReference>
<dbReference type="EMBL" id="FN563149">
    <property type="protein sequence ID" value="CBH50067.1"/>
    <property type="molecule type" value="Genomic_DNA"/>
</dbReference>